<dbReference type="SUPFAM" id="SSF48008">
    <property type="entry name" value="GntR ligand-binding domain-like"/>
    <property type="match status" value="1"/>
</dbReference>
<keyword evidence="1" id="KW-0805">Transcription regulation</keyword>
<dbReference type="GO" id="GO:0003677">
    <property type="term" value="F:DNA binding"/>
    <property type="evidence" value="ECO:0007669"/>
    <property type="project" value="UniProtKB-KW"/>
</dbReference>
<dbReference type="InterPro" id="IPR011711">
    <property type="entry name" value="GntR_C"/>
</dbReference>
<evidence type="ECO:0000256" key="3">
    <source>
        <dbReference type="ARBA" id="ARBA00023163"/>
    </source>
</evidence>
<dbReference type="PANTHER" id="PTHR43537">
    <property type="entry name" value="TRANSCRIPTIONAL REGULATOR, GNTR FAMILY"/>
    <property type="match status" value="1"/>
</dbReference>
<dbReference type="SMART" id="SM00895">
    <property type="entry name" value="FCD"/>
    <property type="match status" value="1"/>
</dbReference>
<dbReference type="Proteomes" id="UP000295096">
    <property type="component" value="Unassembled WGS sequence"/>
</dbReference>
<feature type="domain" description="HTH gntR-type" evidence="4">
    <location>
        <begin position="14"/>
        <end position="81"/>
    </location>
</feature>
<gene>
    <name evidence="5" type="ORF">E2C06_24760</name>
</gene>
<evidence type="ECO:0000313" key="6">
    <source>
        <dbReference type="Proteomes" id="UP000295096"/>
    </source>
</evidence>
<evidence type="ECO:0000259" key="4">
    <source>
        <dbReference type="PROSITE" id="PS50949"/>
    </source>
</evidence>
<dbReference type="Pfam" id="PF07729">
    <property type="entry name" value="FCD"/>
    <property type="match status" value="1"/>
</dbReference>
<protein>
    <submittedName>
        <fullName evidence="5">GntR family transcriptional regulator</fullName>
    </submittedName>
</protein>
<keyword evidence="2" id="KW-0238">DNA-binding</keyword>
<dbReference type="InterPro" id="IPR036390">
    <property type="entry name" value="WH_DNA-bd_sf"/>
</dbReference>
<dbReference type="PROSITE" id="PS50949">
    <property type="entry name" value="HTH_GNTR"/>
    <property type="match status" value="1"/>
</dbReference>
<name>A0A4R5QA68_9PROT</name>
<dbReference type="EMBL" id="SMSJ01000049">
    <property type="protein sequence ID" value="TDH59930.1"/>
    <property type="molecule type" value="Genomic_DNA"/>
</dbReference>
<evidence type="ECO:0000313" key="5">
    <source>
        <dbReference type="EMBL" id="TDH59930.1"/>
    </source>
</evidence>
<dbReference type="Gene3D" id="1.20.120.530">
    <property type="entry name" value="GntR ligand-binding domain-like"/>
    <property type="match status" value="1"/>
</dbReference>
<dbReference type="Pfam" id="PF00392">
    <property type="entry name" value="GntR"/>
    <property type="match status" value="1"/>
</dbReference>
<evidence type="ECO:0000256" key="2">
    <source>
        <dbReference type="ARBA" id="ARBA00023125"/>
    </source>
</evidence>
<reference evidence="5 6" key="1">
    <citation type="journal article" date="2016" name="J. Microbiol.">
        <title>Dankookia rubra gen. nov., sp. nov., an alphaproteobacterium isolated from sediment of a shallow stream.</title>
        <authorList>
            <person name="Kim W.H."/>
            <person name="Kim D.H."/>
            <person name="Kang K."/>
            <person name="Ahn T.Y."/>
        </authorList>
    </citation>
    <scope>NUCLEOTIDE SEQUENCE [LARGE SCALE GENOMIC DNA]</scope>
    <source>
        <strain evidence="5 6">JCM30602</strain>
    </source>
</reference>
<dbReference type="InterPro" id="IPR036388">
    <property type="entry name" value="WH-like_DNA-bd_sf"/>
</dbReference>
<dbReference type="GO" id="GO:0003700">
    <property type="term" value="F:DNA-binding transcription factor activity"/>
    <property type="evidence" value="ECO:0007669"/>
    <property type="project" value="InterPro"/>
</dbReference>
<dbReference type="CDD" id="cd07377">
    <property type="entry name" value="WHTH_GntR"/>
    <property type="match status" value="1"/>
</dbReference>
<dbReference type="PANTHER" id="PTHR43537:SF5">
    <property type="entry name" value="UXU OPERON TRANSCRIPTIONAL REGULATOR"/>
    <property type="match status" value="1"/>
</dbReference>
<evidence type="ECO:0000256" key="1">
    <source>
        <dbReference type="ARBA" id="ARBA00023015"/>
    </source>
</evidence>
<dbReference type="Gene3D" id="1.10.10.10">
    <property type="entry name" value="Winged helix-like DNA-binding domain superfamily/Winged helix DNA-binding domain"/>
    <property type="match status" value="2"/>
</dbReference>
<dbReference type="SUPFAM" id="SSF46785">
    <property type="entry name" value="Winged helix' DNA-binding domain"/>
    <property type="match status" value="2"/>
</dbReference>
<dbReference type="InterPro" id="IPR000524">
    <property type="entry name" value="Tscrpt_reg_HTH_GntR"/>
</dbReference>
<comment type="caution">
    <text evidence="5">The sequence shown here is derived from an EMBL/GenBank/DDBJ whole genome shotgun (WGS) entry which is preliminary data.</text>
</comment>
<accession>A0A4R5QA68</accession>
<keyword evidence="3" id="KW-0804">Transcription</keyword>
<dbReference type="OrthoDB" id="7005926at2"/>
<proteinExistence type="predicted"/>
<dbReference type="SMART" id="SM00345">
    <property type="entry name" value="HTH_GNTR"/>
    <property type="match status" value="2"/>
</dbReference>
<organism evidence="5 6">
    <name type="scientific">Dankookia rubra</name>
    <dbReference type="NCBI Taxonomy" id="1442381"/>
    <lineage>
        <taxon>Bacteria</taxon>
        <taxon>Pseudomonadati</taxon>
        <taxon>Pseudomonadota</taxon>
        <taxon>Alphaproteobacteria</taxon>
        <taxon>Acetobacterales</taxon>
        <taxon>Roseomonadaceae</taxon>
        <taxon>Dankookia</taxon>
    </lineage>
</organism>
<sequence>MRMDGAVGTTDSRRSLARGLAAQILDWARREGLPPGAHLREEALAEAFGVSRTPVRNALGVLAADGVVERQSRRGYFLKAMPSAVPSSEDETAGDDTLYFRIADDHLTNLIGPRVAETDLLRRYGMSRAQLGRILARMVHEGWIERRAGQGWEFRPLLRSPEAYMQGFRFRVLVEPAALLEPGYQLKPAVIERLRAEQHALLNGGWQASSRAETHRIGAEFHEALMAGSGNPFMLDALRRVNAMRRLIEYRVHPDRVRLERICMEHLHILDLIESGDLEAASAFLRVHLQGSRLTKEKVVRSSLEVGKADAISVPGSR</sequence>
<dbReference type="InterPro" id="IPR008920">
    <property type="entry name" value="TF_FadR/GntR_C"/>
</dbReference>
<dbReference type="AlphaFoldDB" id="A0A4R5QA68"/>
<keyword evidence="6" id="KW-1185">Reference proteome</keyword>